<evidence type="ECO:0000313" key="2">
    <source>
        <dbReference type="Proteomes" id="UP000247807"/>
    </source>
</evidence>
<proteinExistence type="predicted"/>
<organism evidence="1 2">
    <name type="scientific">Prochlorococcus marinus XMU1408</name>
    <dbReference type="NCBI Taxonomy" id="2213228"/>
    <lineage>
        <taxon>Bacteria</taxon>
        <taxon>Bacillati</taxon>
        <taxon>Cyanobacteriota</taxon>
        <taxon>Cyanophyceae</taxon>
        <taxon>Synechococcales</taxon>
        <taxon>Prochlorococcaceae</taxon>
        <taxon>Prochlorococcus</taxon>
    </lineage>
</organism>
<reference evidence="1 2" key="1">
    <citation type="journal article" date="2018" name="Appl. Environ. Microbiol.">
        <title>Genome rearrangement shapes Prochlorococcus ecological adaptation.</title>
        <authorList>
            <person name="Yan W."/>
            <person name="Wei S."/>
            <person name="Wang Q."/>
            <person name="Xiao X."/>
            <person name="Zeng Q."/>
            <person name="Jiao N."/>
            <person name="Zhang R."/>
        </authorList>
    </citation>
    <scope>NUCLEOTIDE SEQUENCE [LARGE SCALE GENOMIC DNA]</scope>
    <source>
        <strain evidence="1 2">XMU1408</strain>
    </source>
</reference>
<protein>
    <submittedName>
        <fullName evidence="1">Glycosyltransferase</fullName>
    </submittedName>
</protein>
<dbReference type="InterPro" id="IPR029044">
    <property type="entry name" value="Nucleotide-diphossugar_trans"/>
</dbReference>
<dbReference type="Gene3D" id="3.90.550.10">
    <property type="entry name" value="Spore Coat Polysaccharide Biosynthesis Protein SpsA, Chain A"/>
    <property type="match status" value="1"/>
</dbReference>
<dbReference type="RefSeq" id="WP_158466242.1">
    <property type="nucleotide sequence ID" value="NZ_QJUE01000002.1"/>
</dbReference>
<keyword evidence="1" id="KW-0808">Transferase</keyword>
<dbReference type="InterPro" id="IPR018641">
    <property type="entry name" value="Trfase_1_rSAM/seldom-assoc"/>
</dbReference>
<dbReference type="AlphaFoldDB" id="A0A318R088"/>
<dbReference type="SUPFAM" id="SSF53448">
    <property type="entry name" value="Nucleotide-diphospho-sugar transferases"/>
    <property type="match status" value="1"/>
</dbReference>
<dbReference type="PANTHER" id="PTHR36529:SF1">
    <property type="entry name" value="GLYCOSYLTRANSFERASE"/>
    <property type="match status" value="1"/>
</dbReference>
<name>A0A318R088_PROMR</name>
<dbReference type="OrthoDB" id="9810303at2"/>
<dbReference type="NCBIfam" id="TIGR04282">
    <property type="entry name" value="glyco_like_cofC"/>
    <property type="match status" value="1"/>
</dbReference>
<dbReference type="Proteomes" id="UP000247807">
    <property type="component" value="Unassembled WGS sequence"/>
</dbReference>
<comment type="caution">
    <text evidence="1">The sequence shown here is derived from an EMBL/GenBank/DDBJ whole genome shotgun (WGS) entry which is preliminary data.</text>
</comment>
<dbReference type="GO" id="GO:0016740">
    <property type="term" value="F:transferase activity"/>
    <property type="evidence" value="ECO:0007669"/>
    <property type="project" value="UniProtKB-KW"/>
</dbReference>
<evidence type="ECO:0000313" key="1">
    <source>
        <dbReference type="EMBL" id="PYE02746.1"/>
    </source>
</evidence>
<dbReference type="EMBL" id="QJUE01000002">
    <property type="protein sequence ID" value="PYE02746.1"/>
    <property type="molecule type" value="Genomic_DNA"/>
</dbReference>
<dbReference type="Pfam" id="PF09837">
    <property type="entry name" value="DUF2064"/>
    <property type="match status" value="1"/>
</dbReference>
<dbReference type="PANTHER" id="PTHR36529">
    <property type="entry name" value="SLL1095 PROTEIN"/>
    <property type="match status" value="1"/>
</dbReference>
<gene>
    <name evidence="1" type="ORF">DNJ73_03050</name>
</gene>
<accession>A0A318R088</accession>
<sequence length="246" mass="27658">MNHQHQVQIQKSKTTKFLQKCKPTIVLMTRWHAVYRCKSRLSEEIGALKAAKIQKKLTSHTINVANELQKEGLADVKVAIDGIGIQAAKKWALKNEIKTIVTQGPGNLGTKMKRQFLKTYAEKNNSYQIPNPILLIGTDLPTISHLDLIEAIQILNHKEMVLGPSHDGGYWLIGLSNKLLNPICAWPFSGISWGTNEVLKKTIQLASLNQVNYQLLQTKNDLDSVIDLSPWLNHKSFQLSVSSYQL</sequence>